<evidence type="ECO:0000313" key="2">
    <source>
        <dbReference type="Proteomes" id="UP000295818"/>
    </source>
</evidence>
<organism evidence="1 2">
    <name type="scientific">Kribbella orskensis</name>
    <dbReference type="NCBI Taxonomy" id="2512216"/>
    <lineage>
        <taxon>Bacteria</taxon>
        <taxon>Bacillati</taxon>
        <taxon>Actinomycetota</taxon>
        <taxon>Actinomycetes</taxon>
        <taxon>Propionibacteriales</taxon>
        <taxon>Kribbellaceae</taxon>
        <taxon>Kribbella</taxon>
    </lineage>
</organism>
<sequence>MGWRWPIKISEERPMTLADVGPSVLAALGVPGMTDVLGLPAAPKVCLLLVDGLGWQLLRAHAAEAPFLSSLAKDCDPIVAGFPATTATSLATLGTGRLAGEHGVVGYSFAVDGELLNALGWHRQGEGRPIDLRDRLVPEQVQPHRTIFEQAGDAGVPVQLVVPRDLEGSGLTRAVLRGGQFRSAYALGDLISQVLRALREHERILCYAYHADLDGLGHGYGPGSDAWCHQLSVVDQVAATIADGLPKDSMLLVTADHGMVAAADHDRVDFDAEPELRYGVRVLGGEARVRHLYTEAGALDDVVDRWREHLGTRAAVLRRDEAIGQGWFGPRVADTVRPRIGDVVVAAQGSTVVVRSKLEARLSRFVGHHGSLTPEEQLVPLLVASNTNE</sequence>
<dbReference type="Pfam" id="PF01663">
    <property type="entry name" value="Phosphodiest"/>
    <property type="match status" value="1"/>
</dbReference>
<accession>A0ABY2BNN5</accession>
<comment type="caution">
    <text evidence="1">The sequence shown here is derived from an EMBL/GenBank/DDBJ whole genome shotgun (WGS) entry which is preliminary data.</text>
</comment>
<dbReference type="Gene3D" id="3.40.720.10">
    <property type="entry name" value="Alkaline Phosphatase, subunit A"/>
    <property type="match status" value="1"/>
</dbReference>
<dbReference type="EMBL" id="SLWM01000004">
    <property type="protein sequence ID" value="TCO26036.1"/>
    <property type="molecule type" value="Genomic_DNA"/>
</dbReference>
<name>A0ABY2BNN5_9ACTN</name>
<gene>
    <name evidence="1" type="ORF">EV644_104540</name>
</gene>
<dbReference type="InterPro" id="IPR017850">
    <property type="entry name" value="Alkaline_phosphatase_core_sf"/>
</dbReference>
<dbReference type="PANTHER" id="PTHR10151">
    <property type="entry name" value="ECTONUCLEOTIDE PYROPHOSPHATASE/PHOSPHODIESTERASE"/>
    <property type="match status" value="1"/>
</dbReference>
<dbReference type="SUPFAM" id="SSF53649">
    <property type="entry name" value="Alkaline phosphatase-like"/>
    <property type="match status" value="1"/>
</dbReference>
<keyword evidence="2" id="KW-1185">Reference proteome</keyword>
<evidence type="ECO:0000313" key="1">
    <source>
        <dbReference type="EMBL" id="TCO26036.1"/>
    </source>
</evidence>
<protein>
    <submittedName>
        <fullName evidence="1">Type I phosphodiesterase/nucleotide pyrophosphatase</fullName>
    </submittedName>
</protein>
<dbReference type="PANTHER" id="PTHR10151:SF120">
    <property type="entry name" value="BIS(5'-ADENOSYL)-TRIPHOSPHATASE"/>
    <property type="match status" value="1"/>
</dbReference>
<dbReference type="Proteomes" id="UP000295818">
    <property type="component" value="Unassembled WGS sequence"/>
</dbReference>
<dbReference type="InterPro" id="IPR002591">
    <property type="entry name" value="Phosphodiest/P_Trfase"/>
</dbReference>
<reference evidence="1 2" key="1">
    <citation type="journal article" date="2015" name="Stand. Genomic Sci.">
        <title>Genomic Encyclopedia of Bacterial and Archaeal Type Strains, Phase III: the genomes of soil and plant-associated and newly described type strains.</title>
        <authorList>
            <person name="Whitman W.B."/>
            <person name="Woyke T."/>
            <person name="Klenk H.P."/>
            <person name="Zhou Y."/>
            <person name="Lilburn T.G."/>
            <person name="Beck B.J."/>
            <person name="De Vos P."/>
            <person name="Vandamme P."/>
            <person name="Eisen J.A."/>
            <person name="Garrity G."/>
            <person name="Hugenholtz P."/>
            <person name="Kyrpides N.C."/>
        </authorList>
    </citation>
    <scope>NUCLEOTIDE SEQUENCE [LARGE SCALE GENOMIC DNA]</scope>
    <source>
        <strain evidence="1 2">VKM Ac-2538</strain>
    </source>
</reference>
<proteinExistence type="predicted"/>